<reference evidence="2 3" key="1">
    <citation type="submission" date="2024-09" db="EMBL/GenBank/DDBJ databases">
        <authorList>
            <person name="D'Angelo T."/>
        </authorList>
    </citation>
    <scope>NUCLEOTIDE SEQUENCE [LARGE SCALE GENOMIC DNA]</scope>
    <source>
        <strain evidence="2">SAG AM-320-E07</strain>
    </source>
</reference>
<feature type="domain" description="PilZ" evidence="1">
    <location>
        <begin position="112"/>
        <end position="215"/>
    </location>
</feature>
<dbReference type="EMBL" id="JBHPKH010000131">
    <property type="protein sequence ID" value="MFC1573350.1"/>
    <property type="molecule type" value="Genomic_DNA"/>
</dbReference>
<sequence>MRSPISPERIAELFQRGTSVRIVLPEIGRADLLDARIRSIEESTCALLAKQRDHVRTPDLGEFAELIHYTPDGIIHVWGTVEEWHVETDATGGADSASIRLRLDLPGARIEQRRAFFRVDGLWPAMIRARAVEGDVPATIRQLSAGSAIVEDLQNMLGRRAEFSLMIHLEDFGPPVWVEAHVVRYVGSSRNGSELWACAFLGHDPRLEDYLADYLQTLTRLRSLRVGSDL</sequence>
<protein>
    <submittedName>
        <fullName evidence="2">PilZ domain-containing protein</fullName>
    </submittedName>
</protein>
<evidence type="ECO:0000313" key="2">
    <source>
        <dbReference type="EMBL" id="MFC1573350.1"/>
    </source>
</evidence>
<evidence type="ECO:0000313" key="3">
    <source>
        <dbReference type="Proteomes" id="UP001593833"/>
    </source>
</evidence>
<name>A0ABV6YLY6_UNCEI</name>
<dbReference type="Proteomes" id="UP001593833">
    <property type="component" value="Unassembled WGS sequence"/>
</dbReference>
<keyword evidence="3" id="KW-1185">Reference proteome</keyword>
<gene>
    <name evidence="2" type="ORF">ACFL6M_07105</name>
</gene>
<dbReference type="Pfam" id="PF07238">
    <property type="entry name" value="PilZ"/>
    <property type="match status" value="1"/>
</dbReference>
<organism evidence="2 3">
    <name type="scientific">Eiseniibacteriota bacterium</name>
    <dbReference type="NCBI Taxonomy" id="2212470"/>
    <lineage>
        <taxon>Bacteria</taxon>
        <taxon>Candidatus Eiseniibacteriota</taxon>
    </lineage>
</organism>
<dbReference type="InterPro" id="IPR009875">
    <property type="entry name" value="PilZ_domain"/>
</dbReference>
<evidence type="ECO:0000259" key="1">
    <source>
        <dbReference type="Pfam" id="PF07238"/>
    </source>
</evidence>
<accession>A0ABV6YLY6</accession>
<comment type="caution">
    <text evidence="2">The sequence shown here is derived from an EMBL/GenBank/DDBJ whole genome shotgun (WGS) entry which is preliminary data.</text>
</comment>
<proteinExistence type="predicted"/>